<dbReference type="InterPro" id="IPR033942">
    <property type="entry name" value="IMPase"/>
</dbReference>
<dbReference type="EMBL" id="CP072649">
    <property type="protein sequence ID" value="QUW04340.1"/>
    <property type="molecule type" value="Genomic_DNA"/>
</dbReference>
<name>A0ABX8BFQ5_9BACT</name>
<dbReference type="SUPFAM" id="SSF56655">
    <property type="entry name" value="Carbohydrate phosphatase"/>
    <property type="match status" value="1"/>
</dbReference>
<keyword evidence="6 7" id="KW-0460">Magnesium</keyword>
<dbReference type="Gene3D" id="3.30.540.10">
    <property type="entry name" value="Fructose-1,6-Bisphosphatase, subunit A, domain 1"/>
    <property type="match status" value="1"/>
</dbReference>
<dbReference type="InterPro" id="IPR022337">
    <property type="entry name" value="Inositol_monophosphatase_SuhB"/>
</dbReference>
<evidence type="ECO:0000256" key="4">
    <source>
        <dbReference type="ARBA" id="ARBA00022723"/>
    </source>
</evidence>
<proteinExistence type="inferred from homology"/>
<dbReference type="Gene3D" id="3.40.190.80">
    <property type="match status" value="1"/>
</dbReference>
<keyword evidence="9" id="KW-1185">Reference proteome</keyword>
<organism evidence="8 9">
    <name type="scientific">Chloracidobacterium validum</name>
    <dbReference type="NCBI Taxonomy" id="2821543"/>
    <lineage>
        <taxon>Bacteria</taxon>
        <taxon>Pseudomonadati</taxon>
        <taxon>Acidobacteriota</taxon>
        <taxon>Terriglobia</taxon>
        <taxon>Terriglobales</taxon>
        <taxon>Acidobacteriaceae</taxon>
        <taxon>Chloracidobacterium</taxon>
    </lineage>
</organism>
<dbReference type="PROSITE" id="PS00629">
    <property type="entry name" value="IMP_1"/>
    <property type="match status" value="1"/>
</dbReference>
<evidence type="ECO:0000313" key="8">
    <source>
        <dbReference type="EMBL" id="QUW04340.1"/>
    </source>
</evidence>
<dbReference type="EC" id="3.1.3.25" evidence="7"/>
<dbReference type="PANTHER" id="PTHR20854">
    <property type="entry name" value="INOSITOL MONOPHOSPHATASE"/>
    <property type="match status" value="1"/>
</dbReference>
<sequence>MNQFLSFAEAIAREAGAILRDRFGTTFAVRHKGRIDLVTEVDVLAERHIHDRIRAQFPDHELLAEEGGLTQTVSDFRWIVDPLDGTTNYAHGYPFFSVAIALEHRQETVVGVVYDPLRDELFSAAKGQGACCNHRPIQVSAVDTLEQALLVTGFPYNVKASPQKNLDHFSAFLDVAQAIRRDGSAALDLAYVAAGRFDGFWELNLSPWDMAAGSLLVTEAGGRVTAFDGQPFSPYVAEIVASNGRIHDAMGQVLMASGQTAMRAVQRGSV</sequence>
<evidence type="ECO:0000256" key="5">
    <source>
        <dbReference type="ARBA" id="ARBA00022801"/>
    </source>
</evidence>
<gene>
    <name evidence="8" type="ORF">J8C06_15005</name>
</gene>
<dbReference type="InterPro" id="IPR000760">
    <property type="entry name" value="Inositol_monophosphatase-like"/>
</dbReference>
<evidence type="ECO:0000256" key="6">
    <source>
        <dbReference type="ARBA" id="ARBA00022842"/>
    </source>
</evidence>
<dbReference type="InterPro" id="IPR020583">
    <property type="entry name" value="Inositol_monoP_metal-BS"/>
</dbReference>
<comment type="similarity">
    <text evidence="3 7">Belongs to the inositol monophosphatase superfamily.</text>
</comment>
<reference evidence="8 9" key="1">
    <citation type="submission" date="2021-03" db="EMBL/GenBank/DDBJ databases">
        <title>Genomic and phenotypic characterization of Chloracidobacterium isolates provides evidence for multiple species.</title>
        <authorList>
            <person name="Saini M.K."/>
            <person name="Costas A.M.G."/>
            <person name="Tank M."/>
            <person name="Bryant D.A."/>
        </authorList>
    </citation>
    <scope>NUCLEOTIDE SEQUENCE [LARGE SCALE GENOMIC DNA]</scope>
    <source>
        <strain evidence="8 9">BV2-C</strain>
    </source>
</reference>
<dbReference type="PANTHER" id="PTHR20854:SF4">
    <property type="entry name" value="INOSITOL-1-MONOPHOSPHATASE-RELATED"/>
    <property type="match status" value="1"/>
</dbReference>
<evidence type="ECO:0000256" key="2">
    <source>
        <dbReference type="ARBA" id="ARBA00001946"/>
    </source>
</evidence>
<dbReference type="PRINTS" id="PR00377">
    <property type="entry name" value="IMPHPHTASES"/>
</dbReference>
<keyword evidence="4 7" id="KW-0479">Metal-binding</keyword>
<dbReference type="Proteomes" id="UP000676506">
    <property type="component" value="Chromosome 2"/>
</dbReference>
<evidence type="ECO:0000256" key="7">
    <source>
        <dbReference type="RuleBase" id="RU364068"/>
    </source>
</evidence>
<keyword evidence="5 7" id="KW-0378">Hydrolase</keyword>
<evidence type="ECO:0000256" key="3">
    <source>
        <dbReference type="ARBA" id="ARBA00009759"/>
    </source>
</evidence>
<dbReference type="InterPro" id="IPR020550">
    <property type="entry name" value="Inositol_monophosphatase_CS"/>
</dbReference>
<dbReference type="RefSeq" id="WP_211430229.1">
    <property type="nucleotide sequence ID" value="NZ_CP072649.1"/>
</dbReference>
<accession>A0ABX8BFQ5</accession>
<dbReference type="PROSITE" id="PS00630">
    <property type="entry name" value="IMP_2"/>
    <property type="match status" value="1"/>
</dbReference>
<comment type="cofactor">
    <cofactor evidence="2 7">
        <name>Mg(2+)</name>
        <dbReference type="ChEBI" id="CHEBI:18420"/>
    </cofactor>
</comment>
<dbReference type="Pfam" id="PF00459">
    <property type="entry name" value="Inositol_P"/>
    <property type="match status" value="1"/>
</dbReference>
<evidence type="ECO:0000256" key="1">
    <source>
        <dbReference type="ARBA" id="ARBA00001033"/>
    </source>
</evidence>
<evidence type="ECO:0000313" key="9">
    <source>
        <dbReference type="Proteomes" id="UP000676506"/>
    </source>
</evidence>
<dbReference type="CDD" id="cd01639">
    <property type="entry name" value="IMPase"/>
    <property type="match status" value="1"/>
</dbReference>
<comment type="catalytic activity">
    <reaction evidence="1 7">
        <text>a myo-inositol phosphate + H2O = myo-inositol + phosphate</text>
        <dbReference type="Rhea" id="RHEA:24056"/>
        <dbReference type="ChEBI" id="CHEBI:15377"/>
        <dbReference type="ChEBI" id="CHEBI:17268"/>
        <dbReference type="ChEBI" id="CHEBI:43474"/>
        <dbReference type="ChEBI" id="CHEBI:84139"/>
        <dbReference type="EC" id="3.1.3.25"/>
    </reaction>
</comment>
<dbReference type="PRINTS" id="PR01959">
    <property type="entry name" value="SBIMPHPHTASE"/>
</dbReference>
<protein>
    <recommendedName>
        <fullName evidence="7">Inositol-1-monophosphatase</fullName>
        <ecNumber evidence="7">3.1.3.25</ecNumber>
    </recommendedName>
</protein>